<evidence type="ECO:0000256" key="3">
    <source>
        <dbReference type="ARBA" id="ARBA00022676"/>
    </source>
</evidence>
<dbReference type="Proteomes" id="UP000286268">
    <property type="component" value="Chromosome"/>
</dbReference>
<dbReference type="RefSeq" id="WP_128214553.1">
    <property type="nucleotide sequence ID" value="NZ_CP025746.1"/>
</dbReference>
<comment type="subcellular location">
    <subcellularLocation>
        <location evidence="1">Cell membrane</location>
        <topology evidence="1">Multi-pass membrane protein</topology>
    </subcellularLocation>
</comment>
<feature type="transmembrane region" description="Helical" evidence="10">
    <location>
        <begin position="452"/>
        <end position="469"/>
    </location>
</feature>
<feature type="transmembrane region" description="Helical" evidence="10">
    <location>
        <begin position="395"/>
        <end position="413"/>
    </location>
</feature>
<dbReference type="AlphaFoldDB" id="A0A410DX79"/>
<evidence type="ECO:0000256" key="1">
    <source>
        <dbReference type="ARBA" id="ARBA00004651"/>
    </source>
</evidence>
<feature type="transmembrane region" description="Helical" evidence="10">
    <location>
        <begin position="272"/>
        <end position="290"/>
    </location>
</feature>
<gene>
    <name evidence="11" type="ORF">C1I91_20580</name>
</gene>
<feature type="transmembrane region" description="Helical" evidence="10">
    <location>
        <begin position="7"/>
        <end position="29"/>
    </location>
</feature>
<feature type="transmembrane region" description="Helical" evidence="10">
    <location>
        <begin position="497"/>
        <end position="518"/>
    </location>
</feature>
<dbReference type="OrthoDB" id="9776737at2"/>
<evidence type="ECO:0000256" key="6">
    <source>
        <dbReference type="ARBA" id="ARBA00022989"/>
    </source>
</evidence>
<dbReference type="KEGG" id="cmah:C1I91_20580"/>
<dbReference type="GO" id="GO:0016763">
    <property type="term" value="F:pentosyltransferase activity"/>
    <property type="evidence" value="ECO:0007669"/>
    <property type="project" value="TreeGrafter"/>
</dbReference>
<evidence type="ECO:0000256" key="8">
    <source>
        <dbReference type="ARBA" id="ARBA00024033"/>
    </source>
</evidence>
<protein>
    <recommendedName>
        <fullName evidence="13">DUF2029 domain-containing protein</fullName>
    </recommendedName>
</protein>
<keyword evidence="7 10" id="KW-0472">Membrane</keyword>
<organism evidence="11 12">
    <name type="scientific">Clostridium manihotivorum</name>
    <dbReference type="NCBI Taxonomy" id="2320868"/>
    <lineage>
        <taxon>Bacteria</taxon>
        <taxon>Bacillati</taxon>
        <taxon>Bacillota</taxon>
        <taxon>Clostridia</taxon>
        <taxon>Eubacteriales</taxon>
        <taxon>Clostridiaceae</taxon>
        <taxon>Clostridium</taxon>
    </lineage>
</organism>
<dbReference type="InterPro" id="IPR018584">
    <property type="entry name" value="GT87"/>
</dbReference>
<feature type="transmembrane region" description="Helical" evidence="10">
    <location>
        <begin position="475"/>
        <end position="490"/>
    </location>
</feature>
<feature type="transmembrane region" description="Helical" evidence="10">
    <location>
        <begin position="169"/>
        <end position="191"/>
    </location>
</feature>
<evidence type="ECO:0000256" key="10">
    <source>
        <dbReference type="SAM" id="Phobius"/>
    </source>
</evidence>
<name>A0A410DX79_9CLOT</name>
<feature type="region of interest" description="Disordered" evidence="9">
    <location>
        <begin position="50"/>
        <end position="125"/>
    </location>
</feature>
<dbReference type="GO" id="GO:0016758">
    <property type="term" value="F:hexosyltransferase activity"/>
    <property type="evidence" value="ECO:0007669"/>
    <property type="project" value="InterPro"/>
</dbReference>
<keyword evidence="2" id="KW-1003">Cell membrane</keyword>
<reference evidence="11 12" key="1">
    <citation type="submission" date="2018-01" db="EMBL/GenBank/DDBJ databases">
        <title>Genome Sequencing and Assembly of Anaerobacter polyendosporus strain CT4.</title>
        <authorList>
            <person name="Tachaapaikoon C."/>
            <person name="Sutheeworapong S."/>
            <person name="Jenjaroenpun P."/>
            <person name="Wongsurawat T."/>
            <person name="Nookeaw I."/>
            <person name="Cheawchanlertfa P."/>
            <person name="Kosugi A."/>
            <person name="Cheevadhanarak S."/>
            <person name="Ratanakhanokchai K."/>
        </authorList>
    </citation>
    <scope>NUCLEOTIDE SEQUENCE [LARGE SCALE GENOMIC DNA]</scope>
    <source>
        <strain evidence="11 12">CT4</strain>
    </source>
</reference>
<sequence length="566" mass="63609">MRFYKESIIKIILAIALIFSIFVCGYTVINYNNTNNQNAGFGMNYRGGSQGGGNMGNPPNALQEGGNSNQNFGQNDKSSDNNQVDGSGSSSNSTNDSSMQSSSDSSMQNNPQGQERPNGNFMRMGQNSEGTGYSKYLYAYAGVFICVAIGFYCYLIRKKALINPKNEKILILSFLGIGLLLRITLALLIYGHNDMNIFKGWAQSVSSSLTNFYTNTRMSDYPPLYMYVLYVIGNLAKITVLNKYYVLLLKLPSIIADVISSYLIFRVSKKYISSEIGLIVSIIYLFNPAVFINSTVWGQVDSLFALIIVIALYLLSENKLVMSSLVFTAAVLMKPQGIIFLPVLFFELVRQKKIRNFAVSLVVAIVTALIIITPFTSGRDITWIFKLYSSTVSEYPYATVSAFNFFYLMGANYVKDSSTFLFMNYHTWGMLFIVLTTLLSWYIYYKGRESKYVFVAALIQIAGVFTFSVGMHERYLFPAIILSIFAFIQFRDKRMLLIALGYSITVYLNTHLILFNFLGGNERRGGSEPLGIFVSMLNIVLFVYVIKVMFGKFRKKSKGSFISTEN</sequence>
<dbReference type="GO" id="GO:0005886">
    <property type="term" value="C:plasma membrane"/>
    <property type="evidence" value="ECO:0007669"/>
    <property type="project" value="UniProtKB-SubCell"/>
</dbReference>
<accession>A0A410DX79</accession>
<dbReference type="PANTHER" id="PTHR33908">
    <property type="entry name" value="MANNOSYLTRANSFERASE YKCB-RELATED"/>
    <property type="match status" value="1"/>
</dbReference>
<evidence type="ECO:0000313" key="11">
    <source>
        <dbReference type="EMBL" id="QAA33833.1"/>
    </source>
</evidence>
<comment type="similarity">
    <text evidence="8">Belongs to the glycosyltransferase 87 family.</text>
</comment>
<dbReference type="InterPro" id="IPR050297">
    <property type="entry name" value="LipidA_mod_glycosyltrf_83"/>
</dbReference>
<evidence type="ECO:0000256" key="2">
    <source>
        <dbReference type="ARBA" id="ARBA00022475"/>
    </source>
</evidence>
<keyword evidence="12" id="KW-1185">Reference proteome</keyword>
<evidence type="ECO:0000256" key="5">
    <source>
        <dbReference type="ARBA" id="ARBA00022692"/>
    </source>
</evidence>
<evidence type="ECO:0000256" key="4">
    <source>
        <dbReference type="ARBA" id="ARBA00022679"/>
    </source>
</evidence>
<proteinExistence type="inferred from homology"/>
<feature type="transmembrane region" description="Helical" evidence="10">
    <location>
        <begin position="530"/>
        <end position="550"/>
    </location>
</feature>
<evidence type="ECO:0008006" key="13">
    <source>
        <dbReference type="Google" id="ProtNLM"/>
    </source>
</evidence>
<keyword evidence="4" id="KW-0808">Transferase</keyword>
<dbReference type="Pfam" id="PF09594">
    <property type="entry name" value="GT87"/>
    <property type="match status" value="1"/>
</dbReference>
<feature type="transmembrane region" description="Helical" evidence="10">
    <location>
        <begin position="322"/>
        <end position="345"/>
    </location>
</feature>
<dbReference type="EMBL" id="CP025746">
    <property type="protein sequence ID" value="QAA33833.1"/>
    <property type="molecule type" value="Genomic_DNA"/>
</dbReference>
<evidence type="ECO:0000313" key="12">
    <source>
        <dbReference type="Proteomes" id="UP000286268"/>
    </source>
</evidence>
<feature type="transmembrane region" description="Helical" evidence="10">
    <location>
        <begin position="357"/>
        <end position="375"/>
    </location>
</feature>
<keyword evidence="5 10" id="KW-0812">Transmembrane</keyword>
<evidence type="ECO:0000256" key="9">
    <source>
        <dbReference type="SAM" id="MobiDB-lite"/>
    </source>
</evidence>
<evidence type="ECO:0000256" key="7">
    <source>
        <dbReference type="ARBA" id="ARBA00023136"/>
    </source>
</evidence>
<dbReference type="GO" id="GO:0009103">
    <property type="term" value="P:lipopolysaccharide biosynthetic process"/>
    <property type="evidence" value="ECO:0007669"/>
    <property type="project" value="UniProtKB-ARBA"/>
</dbReference>
<feature type="compositionally biased region" description="Low complexity" evidence="9">
    <location>
        <begin position="80"/>
        <end position="110"/>
    </location>
</feature>
<feature type="transmembrane region" description="Helical" evidence="10">
    <location>
        <begin position="425"/>
        <end position="445"/>
    </location>
</feature>
<feature type="compositionally biased region" description="Polar residues" evidence="9">
    <location>
        <begin position="65"/>
        <end position="76"/>
    </location>
</feature>
<feature type="transmembrane region" description="Helical" evidence="10">
    <location>
        <begin position="137"/>
        <end position="157"/>
    </location>
</feature>
<feature type="transmembrane region" description="Helical" evidence="10">
    <location>
        <begin position="296"/>
        <end position="315"/>
    </location>
</feature>
<dbReference type="PANTHER" id="PTHR33908:SF11">
    <property type="entry name" value="MEMBRANE PROTEIN"/>
    <property type="match status" value="1"/>
</dbReference>
<keyword evidence="3" id="KW-0328">Glycosyltransferase</keyword>
<keyword evidence="6 10" id="KW-1133">Transmembrane helix</keyword>